<dbReference type="VEuPathDB" id="FungiDB:HGUI_02089"/>
<feature type="compositionally biased region" description="Low complexity" evidence="3">
    <location>
        <begin position="125"/>
        <end position="135"/>
    </location>
</feature>
<evidence type="ECO:0000313" key="6">
    <source>
        <dbReference type="Proteomes" id="UP000183365"/>
    </source>
</evidence>
<dbReference type="InterPro" id="IPR000156">
    <property type="entry name" value="Ran_bind_dom"/>
</dbReference>
<dbReference type="PANTHER" id="PTHR23138:SF142">
    <property type="entry name" value="RAN-BINDING PROTEIN 3B-RELATED"/>
    <property type="match status" value="1"/>
</dbReference>
<dbReference type="InterPro" id="IPR011993">
    <property type="entry name" value="PH-like_dom_sf"/>
</dbReference>
<dbReference type="AlphaFoldDB" id="A0A1L0CN83"/>
<sequence>MSEEKVESIKTKDVVNVSDDSKVENITKNESSKEKEVENKPKRSLSEDATDSKDDEDTHIDKKQKIEEKPVEKPKFVFGGASSFSQGFKFNKDMIPSNIKKKEEKEAQKDQEKSKETTEKPSPVFGTFGSSTSFGQGFGLLKEIQKKKETTDEEPPNESKSEGESKEIENKPVLKKLETVENGEENEDIVFNSNTKMYSLTSLKEGWKERGVGPMHLNYNKEADSYRLVIRQRLTFQVLLNLKIVKGIKIYKGFPGSSNSEKFVRMVVTLDKQVVQYCMKLNSEEVANKLFDKLESLV</sequence>
<evidence type="ECO:0000256" key="3">
    <source>
        <dbReference type="SAM" id="MobiDB-lite"/>
    </source>
</evidence>
<dbReference type="SMART" id="SM00160">
    <property type="entry name" value="RanBD"/>
    <property type="match status" value="1"/>
</dbReference>
<reference evidence="6" key="1">
    <citation type="submission" date="2016-11" db="EMBL/GenBank/DDBJ databases">
        <authorList>
            <person name="Guldener U."/>
        </authorList>
    </citation>
    <scope>NUCLEOTIDE SEQUENCE [LARGE SCALE GENOMIC DNA]</scope>
</reference>
<accession>A0A1L0CN83</accession>
<gene>
    <name evidence="5" type="ORF">HGUI_02089</name>
</gene>
<proteinExistence type="predicted"/>
<dbReference type="OrthoDB" id="411251at2759"/>
<evidence type="ECO:0000256" key="2">
    <source>
        <dbReference type="ARBA" id="ARBA00023242"/>
    </source>
</evidence>
<dbReference type="InterPro" id="IPR045255">
    <property type="entry name" value="RanBP1-like"/>
</dbReference>
<keyword evidence="6" id="KW-1185">Reference proteome</keyword>
<dbReference type="PROSITE" id="PS50196">
    <property type="entry name" value="RANBD1"/>
    <property type="match status" value="1"/>
</dbReference>
<dbReference type="PANTHER" id="PTHR23138">
    <property type="entry name" value="RAN BINDING PROTEIN"/>
    <property type="match status" value="1"/>
</dbReference>
<dbReference type="SUPFAM" id="SSF50729">
    <property type="entry name" value="PH domain-like"/>
    <property type="match status" value="1"/>
</dbReference>
<name>A0A1L0CN83_9ASCO</name>
<dbReference type="EMBL" id="FQNF01000033">
    <property type="protein sequence ID" value="SGZ39889.1"/>
    <property type="molecule type" value="Genomic_DNA"/>
</dbReference>
<evidence type="ECO:0000313" key="5">
    <source>
        <dbReference type="EMBL" id="SGZ39889.1"/>
    </source>
</evidence>
<dbReference type="Proteomes" id="UP000183365">
    <property type="component" value="Unassembled WGS sequence"/>
</dbReference>
<dbReference type="GO" id="GO:0005634">
    <property type="term" value="C:nucleus"/>
    <property type="evidence" value="ECO:0007669"/>
    <property type="project" value="UniProtKB-SubCell"/>
</dbReference>
<organism evidence="5 6">
    <name type="scientific">Hanseniaspora guilliermondii</name>
    <dbReference type="NCBI Taxonomy" id="56406"/>
    <lineage>
        <taxon>Eukaryota</taxon>
        <taxon>Fungi</taxon>
        <taxon>Dikarya</taxon>
        <taxon>Ascomycota</taxon>
        <taxon>Saccharomycotina</taxon>
        <taxon>Saccharomycetes</taxon>
        <taxon>Saccharomycodales</taxon>
        <taxon>Saccharomycodaceae</taxon>
        <taxon>Hanseniaspora</taxon>
    </lineage>
</organism>
<feature type="domain" description="RanBD1" evidence="4">
    <location>
        <begin position="167"/>
        <end position="298"/>
    </location>
</feature>
<feature type="compositionally biased region" description="Basic and acidic residues" evidence="3">
    <location>
        <begin position="59"/>
        <end position="75"/>
    </location>
</feature>
<comment type="subcellular location">
    <subcellularLocation>
        <location evidence="1">Nucleus</location>
    </subcellularLocation>
</comment>
<feature type="region of interest" description="Disordered" evidence="3">
    <location>
        <begin position="1"/>
        <end position="173"/>
    </location>
</feature>
<protein>
    <recommendedName>
        <fullName evidence="4">RanBD1 domain-containing protein</fullName>
    </recommendedName>
</protein>
<feature type="compositionally biased region" description="Basic and acidic residues" evidence="3">
    <location>
        <begin position="1"/>
        <end position="52"/>
    </location>
</feature>
<dbReference type="Gene3D" id="2.30.29.30">
    <property type="entry name" value="Pleckstrin-homology domain (PH domain)/Phosphotyrosine-binding domain (PTB)"/>
    <property type="match status" value="1"/>
</dbReference>
<feature type="compositionally biased region" description="Basic and acidic residues" evidence="3">
    <location>
        <begin position="157"/>
        <end position="173"/>
    </location>
</feature>
<dbReference type="Pfam" id="PF00638">
    <property type="entry name" value="Ran_BP1"/>
    <property type="match status" value="1"/>
</dbReference>
<keyword evidence="2" id="KW-0539">Nucleus</keyword>
<feature type="compositionally biased region" description="Basic and acidic residues" evidence="3">
    <location>
        <begin position="100"/>
        <end position="119"/>
    </location>
</feature>
<dbReference type="GO" id="GO:0006607">
    <property type="term" value="P:NLS-bearing protein import into nucleus"/>
    <property type="evidence" value="ECO:0007669"/>
    <property type="project" value="TreeGrafter"/>
</dbReference>
<evidence type="ECO:0000259" key="4">
    <source>
        <dbReference type="PROSITE" id="PS50196"/>
    </source>
</evidence>
<evidence type="ECO:0000256" key="1">
    <source>
        <dbReference type="ARBA" id="ARBA00004123"/>
    </source>
</evidence>